<name>A0A1H9LQ62_9BACT</name>
<evidence type="ECO:0000256" key="1">
    <source>
        <dbReference type="SAM" id="MobiDB-lite"/>
    </source>
</evidence>
<keyword evidence="3" id="KW-1185">Reference proteome</keyword>
<dbReference type="Proteomes" id="UP000199021">
    <property type="component" value="Unassembled WGS sequence"/>
</dbReference>
<sequence length="125" mass="14023">MRKGCGAAKGCFTQKDSEEGEGRRRAAAQLRVVFTQKDAEEGEDAEAAAKQVLKSKGTEIQLLLYFRTLRSRTNPPLIRTKTYNTSPHLKRRVIPLQRGTSGMERDRGRGFKGLLSSERLNTEGR</sequence>
<organism evidence="2 3">
    <name type="scientific">Neolewinella agarilytica</name>
    <dbReference type="NCBI Taxonomy" id="478744"/>
    <lineage>
        <taxon>Bacteria</taxon>
        <taxon>Pseudomonadati</taxon>
        <taxon>Bacteroidota</taxon>
        <taxon>Saprospiria</taxon>
        <taxon>Saprospirales</taxon>
        <taxon>Lewinellaceae</taxon>
        <taxon>Neolewinella</taxon>
    </lineage>
</organism>
<gene>
    <name evidence="2" type="ORF">SAMN05444359_12526</name>
</gene>
<dbReference type="AlphaFoldDB" id="A0A1H9LQ62"/>
<dbReference type="STRING" id="478744.SAMN05444359_12526"/>
<evidence type="ECO:0000313" key="3">
    <source>
        <dbReference type="Proteomes" id="UP000199021"/>
    </source>
</evidence>
<feature type="compositionally biased region" description="Basic and acidic residues" evidence="1">
    <location>
        <begin position="15"/>
        <end position="24"/>
    </location>
</feature>
<proteinExistence type="predicted"/>
<reference evidence="3" key="1">
    <citation type="submission" date="2016-10" db="EMBL/GenBank/DDBJ databases">
        <authorList>
            <person name="Varghese N."/>
            <person name="Submissions S."/>
        </authorList>
    </citation>
    <scope>NUCLEOTIDE SEQUENCE [LARGE SCALE GENOMIC DNA]</scope>
    <source>
        <strain evidence="3">DSM 24740</strain>
    </source>
</reference>
<feature type="region of interest" description="Disordered" evidence="1">
    <location>
        <begin position="1"/>
        <end position="24"/>
    </location>
</feature>
<feature type="region of interest" description="Disordered" evidence="1">
    <location>
        <begin position="97"/>
        <end position="125"/>
    </location>
</feature>
<evidence type="ECO:0000313" key="2">
    <source>
        <dbReference type="EMBL" id="SER13642.1"/>
    </source>
</evidence>
<accession>A0A1H9LQ62</accession>
<dbReference type="InParanoid" id="A0A1H9LQ62"/>
<dbReference type="EMBL" id="FOFB01000025">
    <property type="protein sequence ID" value="SER13642.1"/>
    <property type="molecule type" value="Genomic_DNA"/>
</dbReference>
<protein>
    <submittedName>
        <fullName evidence="2">Uncharacterized protein</fullName>
    </submittedName>
</protein>